<gene>
    <name evidence="4" type="ORF">GCM10010151_26450</name>
</gene>
<evidence type="ECO:0000256" key="1">
    <source>
        <dbReference type="ARBA" id="ARBA00008645"/>
    </source>
</evidence>
<feature type="transmembrane region" description="Helical" evidence="2">
    <location>
        <begin position="511"/>
        <end position="528"/>
    </location>
</feature>
<evidence type="ECO:0000259" key="3">
    <source>
        <dbReference type="Pfam" id="PF12146"/>
    </source>
</evidence>
<feature type="domain" description="Serine aminopeptidase S33" evidence="3">
    <location>
        <begin position="75"/>
        <end position="180"/>
    </location>
</feature>
<proteinExistence type="inferred from homology"/>
<evidence type="ECO:0000256" key="2">
    <source>
        <dbReference type="SAM" id="Phobius"/>
    </source>
</evidence>
<keyword evidence="2" id="KW-0812">Transmembrane</keyword>
<feature type="transmembrane region" description="Helical" evidence="2">
    <location>
        <begin position="322"/>
        <end position="343"/>
    </location>
</feature>
<dbReference type="EMBL" id="BAAABM010000016">
    <property type="protein sequence ID" value="GAA0335474.1"/>
    <property type="molecule type" value="Genomic_DNA"/>
</dbReference>
<reference evidence="4 5" key="1">
    <citation type="journal article" date="2019" name="Int. J. Syst. Evol. Microbiol.">
        <title>The Global Catalogue of Microorganisms (GCM) 10K type strain sequencing project: providing services to taxonomists for standard genome sequencing and annotation.</title>
        <authorList>
            <consortium name="The Broad Institute Genomics Platform"/>
            <consortium name="The Broad Institute Genome Sequencing Center for Infectious Disease"/>
            <person name="Wu L."/>
            <person name="Ma J."/>
        </authorList>
    </citation>
    <scope>NUCLEOTIDE SEQUENCE [LARGE SCALE GENOMIC DNA]</scope>
    <source>
        <strain evidence="4 5">JCM 3146</strain>
    </source>
</reference>
<feature type="transmembrane region" description="Helical" evidence="2">
    <location>
        <begin position="421"/>
        <end position="443"/>
    </location>
</feature>
<dbReference type="Gene3D" id="3.40.50.1820">
    <property type="entry name" value="alpha/beta hydrolase"/>
    <property type="match status" value="1"/>
</dbReference>
<dbReference type="InterPro" id="IPR050261">
    <property type="entry name" value="FrsA_esterase"/>
</dbReference>
<feature type="transmembrane region" description="Helical" evidence="2">
    <location>
        <begin position="540"/>
        <end position="561"/>
    </location>
</feature>
<dbReference type="InterPro" id="IPR022742">
    <property type="entry name" value="Hydrolase_4"/>
</dbReference>
<comment type="caution">
    <text evidence="4">The sequence shown here is derived from an EMBL/GenBank/DDBJ whole genome shotgun (WGS) entry which is preliminary data.</text>
</comment>
<feature type="transmembrane region" description="Helical" evidence="2">
    <location>
        <begin position="484"/>
        <end position="505"/>
    </location>
</feature>
<feature type="transmembrane region" description="Helical" evidence="2">
    <location>
        <begin position="349"/>
        <end position="373"/>
    </location>
</feature>
<dbReference type="Proteomes" id="UP001501822">
    <property type="component" value="Unassembled WGS sequence"/>
</dbReference>
<feature type="transmembrane region" description="Helical" evidence="2">
    <location>
        <begin position="455"/>
        <end position="472"/>
    </location>
</feature>
<dbReference type="SUPFAM" id="SSF53474">
    <property type="entry name" value="alpha/beta-Hydrolases"/>
    <property type="match status" value="1"/>
</dbReference>
<dbReference type="InterPro" id="IPR029058">
    <property type="entry name" value="AB_hydrolase_fold"/>
</dbReference>
<evidence type="ECO:0000313" key="5">
    <source>
        <dbReference type="Proteomes" id="UP001501822"/>
    </source>
</evidence>
<organism evidence="4 5">
    <name type="scientific">Actinoallomurus spadix</name>
    <dbReference type="NCBI Taxonomy" id="79912"/>
    <lineage>
        <taxon>Bacteria</taxon>
        <taxon>Bacillati</taxon>
        <taxon>Actinomycetota</taxon>
        <taxon>Actinomycetes</taxon>
        <taxon>Streptosporangiales</taxon>
        <taxon>Thermomonosporaceae</taxon>
        <taxon>Actinoallomurus</taxon>
    </lineage>
</organism>
<sequence>MNLDARTVPDPRTAGPDRPARRRLIALLLALAAAAAGVLGLVTADHGLDRRSAVVAGVPVEVVRPARTTGRLPGVVVAHGLSASRQLMRGFADTLARRGYAVELVDLAGHGADTERLPGMGEGPAAEARLGHDLDAAVGHLRALPWVDPGRIGLLGHSMGAAAVLRYAAAHPDVRATVAISQGSMTLPGSASRPHDLLLLAGGLEFPGYPDGAVAALRAAYPGGRAGVTYGDPRAGTARRAVVVGGVEHVSVLFAPRTHREVASWFDAAFDRPAMRGGVGLSPVRRAASAMLLHLAAVLSFGAIASALLGRVPAPGRERRRVPLPVALGVPAAAVVVAVPAMAALPRGLLPLAVAGPLAGYLGVTGAVILLALRITGRTGGRTPRLTERPADEAPRLTERVEGRVRRLAGRTAGRNPRRRATIVAAVVLVVWTVLSFAVPAQLGWAHAVPVGPRGWALIPITACAALFFRGVEALCAGYGRRAATAIHAWTTGGALAGLCLAVFLGAAPPFVLLVAPLLAALLVWQGVQAAALRAVRAPAWLTAVVGGVLLAWPIAVTMPIG</sequence>
<name>A0ABN0WFF6_9ACTN</name>
<evidence type="ECO:0000313" key="4">
    <source>
        <dbReference type="EMBL" id="GAA0335474.1"/>
    </source>
</evidence>
<dbReference type="RefSeq" id="WP_252802980.1">
    <property type="nucleotide sequence ID" value="NZ_BAAABM010000016.1"/>
</dbReference>
<comment type="similarity">
    <text evidence="1">Belongs to the AB hydrolase superfamily.</text>
</comment>
<protein>
    <recommendedName>
        <fullName evidence="3">Serine aminopeptidase S33 domain-containing protein</fullName>
    </recommendedName>
</protein>
<keyword evidence="2" id="KW-1133">Transmembrane helix</keyword>
<accession>A0ABN0WFF6</accession>
<feature type="transmembrane region" description="Helical" evidence="2">
    <location>
        <begin position="291"/>
        <end position="310"/>
    </location>
</feature>
<keyword evidence="2" id="KW-0472">Membrane</keyword>
<dbReference type="Pfam" id="PF12146">
    <property type="entry name" value="Hydrolase_4"/>
    <property type="match status" value="1"/>
</dbReference>
<keyword evidence="5" id="KW-1185">Reference proteome</keyword>
<dbReference type="PANTHER" id="PTHR22946">
    <property type="entry name" value="DIENELACTONE HYDROLASE DOMAIN-CONTAINING PROTEIN-RELATED"/>
    <property type="match status" value="1"/>
</dbReference>